<reference evidence="2 3" key="1">
    <citation type="submission" date="2024-09" db="EMBL/GenBank/DDBJ databases">
        <authorList>
            <person name="Sun Q."/>
            <person name="Mori K."/>
        </authorList>
    </citation>
    <scope>NUCLEOTIDE SEQUENCE [LARGE SCALE GENOMIC DNA]</scope>
    <source>
        <strain evidence="2 3">NCAIM B.02529</strain>
    </source>
</reference>
<dbReference type="NCBIfam" id="NF011987">
    <property type="entry name" value="PRK15446.2-3"/>
    <property type="match status" value="1"/>
</dbReference>
<dbReference type="NCBIfam" id="NF011984">
    <property type="entry name" value="PRK15446.1-5"/>
    <property type="match status" value="1"/>
</dbReference>
<gene>
    <name evidence="2" type="primary">phnM</name>
    <name evidence="2" type="ORF">ACFFGV_16190</name>
</gene>
<dbReference type="NCBIfam" id="NF011990">
    <property type="entry name" value="PRK15446.2-6"/>
    <property type="match status" value="1"/>
</dbReference>
<organism evidence="2 3">
    <name type="scientific">Pontibacillus salicampi</name>
    <dbReference type="NCBI Taxonomy" id="1449801"/>
    <lineage>
        <taxon>Bacteria</taxon>
        <taxon>Bacillati</taxon>
        <taxon>Bacillota</taxon>
        <taxon>Bacilli</taxon>
        <taxon>Bacillales</taxon>
        <taxon>Bacillaceae</taxon>
        <taxon>Pontibacillus</taxon>
    </lineage>
</organism>
<protein>
    <submittedName>
        <fullName evidence="2">Phosphonate metabolism protein PhnM</fullName>
    </submittedName>
</protein>
<proteinExistence type="predicted"/>
<dbReference type="EMBL" id="JBHLTP010000013">
    <property type="protein sequence ID" value="MFC0525121.1"/>
    <property type="molecule type" value="Genomic_DNA"/>
</dbReference>
<feature type="domain" description="Amidohydrolase-related" evidence="1">
    <location>
        <begin position="225"/>
        <end position="380"/>
    </location>
</feature>
<dbReference type="InterPro" id="IPR051781">
    <property type="entry name" value="Metallo-dep_Hydrolase"/>
</dbReference>
<keyword evidence="3" id="KW-1185">Reference proteome</keyword>
<dbReference type="InterPro" id="IPR006680">
    <property type="entry name" value="Amidohydro-rel"/>
</dbReference>
<dbReference type="RefSeq" id="WP_377349962.1">
    <property type="nucleotide sequence ID" value="NZ_JBHLTP010000013.1"/>
</dbReference>
<dbReference type="SUPFAM" id="SSF51338">
    <property type="entry name" value="Composite domain of metallo-dependent hydrolases"/>
    <property type="match status" value="1"/>
</dbReference>
<dbReference type="InterPro" id="IPR011059">
    <property type="entry name" value="Metal-dep_hydrolase_composite"/>
</dbReference>
<accession>A0ABV6LRT1</accession>
<sequence length="389" mass="43286">MGSLLITNGKIVTPNTIVEGSLAIENGRIAFIGEVPAYFQADHTIDAEGMHVTPGMIETHCDAIEKEMEPRPNTFFPLDMAMKEMERKLAGNGITTIYHSISLSDGSGIRGDEQSIKLMNNIDEHRRSSPSMVRHRIHLRYEVTNRRALPTIQAFIDEKKMDLLSFMDHSPGQGQFKSMDSFHHFTKAFYNITEEEAQRMTEEVLKLKQKVDWDELKQVAQEAYAKGISLASHDDDTVEKIDYMLKDFPVNISEFPITMEAAKHAKDQGLFVSVGAPNIVRGFSHSGNMRAIDAIIAGNANMICSDYHPSALFPAVIEVHRQGIPLPEAMKMVSTYPAESLGIASDRGSIEVGKQADVLLIDLNDTYPAVRQTIVNGNIVYQSQLSMMG</sequence>
<dbReference type="InterPro" id="IPR032466">
    <property type="entry name" value="Metal_Hydrolase"/>
</dbReference>
<comment type="caution">
    <text evidence="2">The sequence shown here is derived from an EMBL/GenBank/DDBJ whole genome shotgun (WGS) entry which is preliminary data.</text>
</comment>
<evidence type="ECO:0000313" key="2">
    <source>
        <dbReference type="EMBL" id="MFC0525121.1"/>
    </source>
</evidence>
<dbReference type="PIRSF" id="PIRSF038971">
    <property type="entry name" value="PhnM"/>
    <property type="match status" value="1"/>
</dbReference>
<dbReference type="PANTHER" id="PTHR43135">
    <property type="entry name" value="ALPHA-D-RIBOSE 1-METHYLPHOSPHONATE 5-TRIPHOSPHATE DIPHOSPHATASE"/>
    <property type="match status" value="1"/>
</dbReference>
<dbReference type="Gene3D" id="2.30.40.10">
    <property type="entry name" value="Urease, subunit C, domain 1"/>
    <property type="match status" value="2"/>
</dbReference>
<evidence type="ECO:0000259" key="1">
    <source>
        <dbReference type="Pfam" id="PF01979"/>
    </source>
</evidence>
<dbReference type="Proteomes" id="UP001589836">
    <property type="component" value="Unassembled WGS sequence"/>
</dbReference>
<name>A0ABV6LRT1_9BACI</name>
<evidence type="ECO:0000313" key="3">
    <source>
        <dbReference type="Proteomes" id="UP001589836"/>
    </source>
</evidence>
<dbReference type="Pfam" id="PF01979">
    <property type="entry name" value="Amidohydro_1"/>
    <property type="match status" value="1"/>
</dbReference>
<dbReference type="PANTHER" id="PTHR43135:SF3">
    <property type="entry name" value="ALPHA-D-RIBOSE 1-METHYLPHOSPHONATE 5-TRIPHOSPHATE DIPHOSPHATASE"/>
    <property type="match status" value="1"/>
</dbReference>
<dbReference type="SUPFAM" id="SSF51556">
    <property type="entry name" value="Metallo-dependent hydrolases"/>
    <property type="match status" value="1"/>
</dbReference>
<dbReference type="NCBIfam" id="TIGR02318">
    <property type="entry name" value="phosphono_phnM"/>
    <property type="match status" value="1"/>
</dbReference>
<dbReference type="InterPro" id="IPR012696">
    <property type="entry name" value="PhnM"/>
</dbReference>